<feature type="coiled-coil region" evidence="1">
    <location>
        <begin position="293"/>
        <end position="320"/>
    </location>
</feature>
<feature type="domain" description="GGDEF" evidence="2">
    <location>
        <begin position="194"/>
        <end position="322"/>
    </location>
</feature>
<dbReference type="SMART" id="SM00267">
    <property type="entry name" value="GGDEF"/>
    <property type="match status" value="1"/>
</dbReference>
<reference evidence="3 4" key="1">
    <citation type="journal article" date="2024" name="Chem. Sci.">
        <title>Discovery of megapolipeptins by genome mining of a Burkholderiales bacteria collection.</title>
        <authorList>
            <person name="Paulo B.S."/>
            <person name="Recchia M.J.J."/>
            <person name="Lee S."/>
            <person name="Fergusson C.H."/>
            <person name="Romanowski S.B."/>
            <person name="Hernandez A."/>
            <person name="Krull N."/>
            <person name="Liu D.Y."/>
            <person name="Cavanagh H."/>
            <person name="Bos A."/>
            <person name="Gray C.A."/>
            <person name="Murphy B.T."/>
            <person name="Linington R.G."/>
            <person name="Eustaquio A.S."/>
        </authorList>
    </citation>
    <scope>NUCLEOTIDE SEQUENCE [LARGE SCALE GENOMIC DNA]</scope>
    <source>
        <strain evidence="3 4">RL21-008-BIB-B</strain>
    </source>
</reference>
<dbReference type="InterPro" id="IPR029787">
    <property type="entry name" value="Nucleotide_cyclase"/>
</dbReference>
<protein>
    <submittedName>
        <fullName evidence="3">Sensor domain-containing diguanylate cyclase</fullName>
    </submittedName>
</protein>
<dbReference type="PROSITE" id="PS50887">
    <property type="entry name" value="GGDEF"/>
    <property type="match status" value="1"/>
</dbReference>
<keyword evidence="4" id="KW-1185">Reference proteome</keyword>
<organism evidence="3 4">
    <name type="scientific">Herbaspirillum rhizosphaerae</name>
    <dbReference type="NCBI Taxonomy" id="346179"/>
    <lineage>
        <taxon>Bacteria</taxon>
        <taxon>Pseudomonadati</taxon>
        <taxon>Pseudomonadota</taxon>
        <taxon>Betaproteobacteria</taxon>
        <taxon>Burkholderiales</taxon>
        <taxon>Oxalobacteraceae</taxon>
        <taxon>Herbaspirillum</taxon>
    </lineage>
</organism>
<dbReference type="InterPro" id="IPR000160">
    <property type="entry name" value="GGDEF_dom"/>
</dbReference>
<dbReference type="InterPro" id="IPR029016">
    <property type="entry name" value="GAF-like_dom_sf"/>
</dbReference>
<dbReference type="EMBL" id="JAQQFR010000029">
    <property type="protein sequence ID" value="MFL9881384.1"/>
    <property type="molecule type" value="Genomic_DNA"/>
</dbReference>
<dbReference type="PANTHER" id="PTHR43102:SF2">
    <property type="entry name" value="GAF DOMAIN-CONTAINING PROTEIN"/>
    <property type="match status" value="1"/>
</dbReference>
<dbReference type="SUPFAM" id="SSF55073">
    <property type="entry name" value="Nucleotide cyclase"/>
    <property type="match status" value="1"/>
</dbReference>
<sequence>MIKPPLPANECVRLDMLRALKILDTTAEERFDRVTRLAKRLFEVPMSLVSLIDADRQWFKSNIGLKVLETSRDISFCGHAILGDDVFSIRDTELDERFFDNPLVKNGPKIRFYAGCPIKAADGSKVGTLCILDVKPRNFTDEDKSLLKDLTLMVEQEIAAVQLATMDSLTSISNRRGFEALCMHALRFCTRQKKPATLFFFDLTRFKEINDRFGHAEGDRALVSFSELLMLCFRETDVIGRIGGDEFAVLLTSSDKEESELVLARFSESVAKHNESEERGYNITYDVGIVEYNQSLDKNLEEFIDKADKLMYENKRLKKNEL</sequence>
<dbReference type="SMART" id="SM00065">
    <property type="entry name" value="GAF"/>
    <property type="match status" value="1"/>
</dbReference>
<evidence type="ECO:0000313" key="3">
    <source>
        <dbReference type="EMBL" id="MFL9881384.1"/>
    </source>
</evidence>
<dbReference type="PANTHER" id="PTHR43102">
    <property type="entry name" value="SLR1143 PROTEIN"/>
    <property type="match status" value="1"/>
</dbReference>
<dbReference type="InterPro" id="IPR003018">
    <property type="entry name" value="GAF"/>
</dbReference>
<gene>
    <name evidence="3" type="ORF">PQR63_23510</name>
</gene>
<dbReference type="NCBIfam" id="TIGR00254">
    <property type="entry name" value="GGDEF"/>
    <property type="match status" value="1"/>
</dbReference>
<dbReference type="Proteomes" id="UP001629214">
    <property type="component" value="Unassembled WGS sequence"/>
</dbReference>
<dbReference type="RefSeq" id="WP_408170710.1">
    <property type="nucleotide sequence ID" value="NZ_JAQQFR010000029.1"/>
</dbReference>
<dbReference type="Pfam" id="PF00990">
    <property type="entry name" value="GGDEF"/>
    <property type="match status" value="1"/>
</dbReference>
<dbReference type="CDD" id="cd01949">
    <property type="entry name" value="GGDEF"/>
    <property type="match status" value="1"/>
</dbReference>
<proteinExistence type="predicted"/>
<comment type="caution">
    <text evidence="3">The sequence shown here is derived from an EMBL/GenBank/DDBJ whole genome shotgun (WGS) entry which is preliminary data.</text>
</comment>
<keyword evidence="1" id="KW-0175">Coiled coil</keyword>
<accession>A0ABW8ZHE7</accession>
<name>A0ABW8ZHE7_9BURK</name>
<dbReference type="Gene3D" id="3.30.70.270">
    <property type="match status" value="1"/>
</dbReference>
<dbReference type="Pfam" id="PF01590">
    <property type="entry name" value="GAF"/>
    <property type="match status" value="1"/>
</dbReference>
<evidence type="ECO:0000259" key="2">
    <source>
        <dbReference type="PROSITE" id="PS50887"/>
    </source>
</evidence>
<dbReference type="SUPFAM" id="SSF55781">
    <property type="entry name" value="GAF domain-like"/>
    <property type="match status" value="1"/>
</dbReference>
<dbReference type="Gene3D" id="3.30.450.40">
    <property type="match status" value="1"/>
</dbReference>
<evidence type="ECO:0000256" key="1">
    <source>
        <dbReference type="SAM" id="Coils"/>
    </source>
</evidence>
<evidence type="ECO:0000313" key="4">
    <source>
        <dbReference type="Proteomes" id="UP001629214"/>
    </source>
</evidence>
<dbReference type="InterPro" id="IPR043128">
    <property type="entry name" value="Rev_trsase/Diguanyl_cyclase"/>
</dbReference>